<dbReference type="AlphaFoldDB" id="A0A8D6UCI3"/>
<organism evidence="1 2">
    <name type="scientific">Streptococcus thermophilus</name>
    <dbReference type="NCBI Taxonomy" id="1308"/>
    <lineage>
        <taxon>Bacteria</taxon>
        <taxon>Bacillati</taxon>
        <taxon>Bacillota</taxon>
        <taxon>Bacilli</taxon>
        <taxon>Lactobacillales</taxon>
        <taxon>Streptococcaceae</taxon>
        <taxon>Streptococcus</taxon>
    </lineage>
</organism>
<reference evidence="1 2" key="1">
    <citation type="submission" date="2020-06" db="EMBL/GenBank/DDBJ databases">
        <authorList>
            <person name="Chuat V."/>
        </authorList>
    </citation>
    <scope>NUCLEOTIDE SEQUENCE [LARGE SCALE GENOMIC DNA]</scope>
    <source>
        <strain evidence="1">STH_CIRM_998</strain>
    </source>
</reference>
<sequence length="40" mass="4538">MGTKEVKTKNDTRGNDDNFQIVSFSVVAFYQNALIKNCQI</sequence>
<proteinExistence type="predicted"/>
<protein>
    <submittedName>
        <fullName evidence="1">Uncharacterized protein</fullName>
    </submittedName>
</protein>
<evidence type="ECO:0000313" key="1">
    <source>
        <dbReference type="EMBL" id="CAD0153245.1"/>
    </source>
</evidence>
<gene>
    <name evidence="1" type="ORF">STHERMO_1966</name>
</gene>
<dbReference type="Proteomes" id="UP000509791">
    <property type="component" value="Chromosome"/>
</dbReference>
<evidence type="ECO:0000313" key="2">
    <source>
        <dbReference type="Proteomes" id="UP000509791"/>
    </source>
</evidence>
<dbReference type="EMBL" id="LR822027">
    <property type="protein sequence ID" value="CAD0153245.1"/>
    <property type="molecule type" value="Genomic_DNA"/>
</dbReference>
<accession>A0A8D6UCI3</accession>
<name>A0A8D6UCI3_STRTR</name>